<proteinExistence type="inferred from homology"/>
<accession>A0AAN9TA09</accession>
<keyword evidence="5" id="KW-0804">Transcription</keyword>
<evidence type="ECO:0000256" key="5">
    <source>
        <dbReference type="ARBA" id="ARBA00023163"/>
    </source>
</evidence>
<dbReference type="InterPro" id="IPR019525">
    <property type="entry name" value="Nrf1_NLS/DNA-bd_dimer"/>
</dbReference>
<comment type="subcellular location">
    <subcellularLocation>
        <location evidence="1">Nucleus</location>
    </subcellularLocation>
</comment>
<evidence type="ECO:0000256" key="3">
    <source>
        <dbReference type="ARBA" id="ARBA00023015"/>
    </source>
</evidence>
<dbReference type="GO" id="GO:0003677">
    <property type="term" value="F:DNA binding"/>
    <property type="evidence" value="ECO:0007669"/>
    <property type="project" value="UniProtKB-KW"/>
</dbReference>
<feature type="region of interest" description="Disordered" evidence="7">
    <location>
        <begin position="39"/>
        <end position="59"/>
    </location>
</feature>
<evidence type="ECO:0000256" key="7">
    <source>
        <dbReference type="SAM" id="MobiDB-lite"/>
    </source>
</evidence>
<keyword evidence="10" id="KW-1185">Reference proteome</keyword>
<evidence type="ECO:0000259" key="8">
    <source>
        <dbReference type="Pfam" id="PF10491"/>
    </source>
</evidence>
<keyword evidence="3" id="KW-0805">Transcription regulation</keyword>
<keyword evidence="4" id="KW-0238">DNA-binding</keyword>
<comment type="caution">
    <text evidence="9">The sequence shown here is derived from an EMBL/GenBank/DDBJ whole genome shotgun (WGS) entry which is preliminary data.</text>
</comment>
<keyword evidence="6" id="KW-0539">Nucleus</keyword>
<evidence type="ECO:0000256" key="2">
    <source>
        <dbReference type="ARBA" id="ARBA00005713"/>
    </source>
</evidence>
<name>A0AAN9TA09_9HEMI</name>
<protein>
    <recommendedName>
        <fullName evidence="8">Nuclear respiratory factor 1 NLS/DNA-binding dimerisation domain-containing protein</fullName>
    </recommendedName>
</protein>
<evidence type="ECO:0000313" key="9">
    <source>
        <dbReference type="EMBL" id="KAK7580067.1"/>
    </source>
</evidence>
<gene>
    <name evidence="9" type="ORF">V9T40_000696</name>
</gene>
<dbReference type="Pfam" id="PF10491">
    <property type="entry name" value="Nrf1_DNA-bind"/>
    <property type="match status" value="1"/>
</dbReference>
<dbReference type="GO" id="GO:0006357">
    <property type="term" value="P:regulation of transcription by RNA polymerase II"/>
    <property type="evidence" value="ECO:0007669"/>
    <property type="project" value="InterPro"/>
</dbReference>
<evidence type="ECO:0000256" key="6">
    <source>
        <dbReference type="ARBA" id="ARBA00023242"/>
    </source>
</evidence>
<feature type="domain" description="Nuclear respiratory factor 1 NLS/DNA-binding dimerisation" evidence="8">
    <location>
        <begin position="93"/>
        <end position="303"/>
    </location>
</feature>
<evidence type="ECO:0000256" key="4">
    <source>
        <dbReference type="ARBA" id="ARBA00023125"/>
    </source>
</evidence>
<dbReference type="GO" id="GO:0003700">
    <property type="term" value="F:DNA-binding transcription factor activity"/>
    <property type="evidence" value="ECO:0007669"/>
    <property type="project" value="InterPro"/>
</dbReference>
<evidence type="ECO:0000313" key="10">
    <source>
        <dbReference type="Proteomes" id="UP001367676"/>
    </source>
</evidence>
<comment type="similarity">
    <text evidence="2">Belongs to the NRF1/Ewg family.</text>
</comment>
<organism evidence="9 10">
    <name type="scientific">Parthenolecanium corni</name>
    <dbReference type="NCBI Taxonomy" id="536013"/>
    <lineage>
        <taxon>Eukaryota</taxon>
        <taxon>Metazoa</taxon>
        <taxon>Ecdysozoa</taxon>
        <taxon>Arthropoda</taxon>
        <taxon>Hexapoda</taxon>
        <taxon>Insecta</taxon>
        <taxon>Pterygota</taxon>
        <taxon>Neoptera</taxon>
        <taxon>Paraneoptera</taxon>
        <taxon>Hemiptera</taxon>
        <taxon>Sternorrhyncha</taxon>
        <taxon>Coccoidea</taxon>
        <taxon>Coccidae</taxon>
        <taxon>Parthenolecanium</taxon>
    </lineage>
</organism>
<dbReference type="EMBL" id="JBBCAQ010000034">
    <property type="protein sequence ID" value="KAK7580067.1"/>
    <property type="molecule type" value="Genomic_DNA"/>
</dbReference>
<dbReference type="Proteomes" id="UP001367676">
    <property type="component" value="Unassembled WGS sequence"/>
</dbReference>
<dbReference type="AlphaFoldDB" id="A0AAN9TA09"/>
<sequence>MVTMMEVSHNVGIPNNDGRRLTVNGGSDMEAEISLTVIPQSDDDDDCGLSSECSTQSHDNYSGTSADLMAAAMGDDITAQLAAAGWQKPHLHGPVGMAAAAAIVSAKKRKRPHSFETNPSIRKRQQNRLLRKLRQTIDEFSTRVGQQAVVLVATPGKENSGFRCFGAKPLEDVMKNLKSMIMDELEHALSQHAPPPVPDDPSLYELPPLILDGIPTPVEKMTQAQLRAFIPLMLKYSTGRGKPGWGRESTRPVWWPKELPWANVRMDARTEQEKQKISWTKALRQIVINCYKFHGREDLLPVFTEDDDQPKSVNICSPQSTSPTSNSTSVLKYTSNIKSCPRELTNSPSHTTQVSTQYTPAVLQTISNPDGTVSIIQVDPNNPIITLPDGTTAHVQGVATLHASQGENGPTVHSVQSLADAANSQEITSVDFNNVTEASLNQDGQLILTSEDGHGYPVSVSGMLTVPVSASMYQTVVANIQQINNDGTCTVTPIVHVPKIEPGTGNLDGNGMNGGDGSEVETITVAPHQVIMAGSNGEQQVLQVISIKDANTLKALTGVSVSGEIKTDEPQTITGDQ</sequence>
<dbReference type="PANTHER" id="PTHR20338">
    <property type="entry name" value="NUCLEAR RESPIRATORY FACTOR 1"/>
    <property type="match status" value="1"/>
</dbReference>
<reference evidence="9 10" key="1">
    <citation type="submission" date="2024-03" db="EMBL/GenBank/DDBJ databases">
        <title>Adaptation during the transition from Ophiocordyceps entomopathogen to insect associate is accompanied by gene loss and intensified selection.</title>
        <authorList>
            <person name="Ward C.M."/>
            <person name="Onetto C.A."/>
            <person name="Borneman A.R."/>
        </authorList>
    </citation>
    <scope>NUCLEOTIDE SEQUENCE [LARGE SCALE GENOMIC DNA]</scope>
    <source>
        <strain evidence="9">AWRI1</strain>
        <tissue evidence="9">Single Adult Female</tissue>
    </source>
</reference>
<dbReference type="InterPro" id="IPR039142">
    <property type="entry name" value="NRF1/Ewg"/>
</dbReference>
<dbReference type="GO" id="GO:0005634">
    <property type="term" value="C:nucleus"/>
    <property type="evidence" value="ECO:0007669"/>
    <property type="project" value="UniProtKB-SubCell"/>
</dbReference>
<evidence type="ECO:0000256" key="1">
    <source>
        <dbReference type="ARBA" id="ARBA00004123"/>
    </source>
</evidence>